<feature type="region of interest" description="Disordered" evidence="1">
    <location>
        <begin position="166"/>
        <end position="245"/>
    </location>
</feature>
<feature type="region of interest" description="Disordered" evidence="1">
    <location>
        <begin position="1"/>
        <end position="34"/>
    </location>
</feature>
<dbReference type="EMBL" id="GEDG01011707">
    <property type="protein sequence ID" value="JAP26935.1"/>
    <property type="molecule type" value="Transcribed_RNA"/>
</dbReference>
<evidence type="ECO:0000313" key="2">
    <source>
        <dbReference type="EMBL" id="JAP26935.1"/>
    </source>
</evidence>
<accession>A0A0V0I3M1</accession>
<dbReference type="AlphaFoldDB" id="A0A0V0I3M1"/>
<organism evidence="2">
    <name type="scientific">Solanum chacoense</name>
    <name type="common">Chaco potato</name>
    <dbReference type="NCBI Taxonomy" id="4108"/>
    <lineage>
        <taxon>Eukaryota</taxon>
        <taxon>Viridiplantae</taxon>
        <taxon>Streptophyta</taxon>
        <taxon>Embryophyta</taxon>
        <taxon>Tracheophyta</taxon>
        <taxon>Spermatophyta</taxon>
        <taxon>Magnoliopsida</taxon>
        <taxon>eudicotyledons</taxon>
        <taxon>Gunneridae</taxon>
        <taxon>Pentapetalae</taxon>
        <taxon>asterids</taxon>
        <taxon>lamiids</taxon>
        <taxon>Solanales</taxon>
        <taxon>Solanaceae</taxon>
        <taxon>Solanoideae</taxon>
        <taxon>Solaneae</taxon>
        <taxon>Solanum</taxon>
    </lineage>
</organism>
<proteinExistence type="predicted"/>
<feature type="region of interest" description="Disordered" evidence="1">
    <location>
        <begin position="72"/>
        <end position="94"/>
    </location>
</feature>
<protein>
    <submittedName>
        <fullName evidence="2">Putative ovule protein</fullName>
    </submittedName>
</protein>
<feature type="compositionally biased region" description="Polar residues" evidence="1">
    <location>
        <begin position="1"/>
        <end position="11"/>
    </location>
</feature>
<reference evidence="2" key="1">
    <citation type="submission" date="2015-12" db="EMBL/GenBank/DDBJ databases">
        <title>Gene expression during late stages of embryo sac development: a critical building block for successful pollen-pistil interactions.</title>
        <authorList>
            <person name="Liu Y."/>
            <person name="Joly V."/>
            <person name="Sabar M."/>
            <person name="Matton D.P."/>
        </authorList>
    </citation>
    <scope>NUCLEOTIDE SEQUENCE</scope>
</reference>
<name>A0A0V0I3M1_SOLCH</name>
<sequence length="310" mass="32593">MPTESDQQGDSETGKEATKKLSAAAPPFNPSPVPVFGTIPAPGFKEHGGILPPPVNIPPLLPLSPVRRSPHQSATARVPYGPRLSGGYGRSGNRVPRNKPAFLNGEPNGDASHFAVPRIMNPHAAEFVPGQPWVPNGFPVAPNGYMASPNGIPVSPNGYPISPNSIPVSPDGSPASLNSTPVTEDGLSISPVEAGESPSAVTVEEAAENHDTAVADGTEVETSSGLVTDETESQQIMQDQEEDVEKLHDIPKYDEKSQCENGEMSVDTPALSDEITASKETCSTVVLEEKGTKRWGDYSDGENEVVEVAS</sequence>
<evidence type="ECO:0000256" key="1">
    <source>
        <dbReference type="SAM" id="MobiDB-lite"/>
    </source>
</evidence>